<dbReference type="KEGG" id="vg:5896780"/>
<keyword evidence="2" id="KW-1185">Reference proteome</keyword>
<proteinExistence type="predicted"/>
<dbReference type="EMBL" id="AM910651">
    <property type="protein sequence ID" value="CAP45477.1"/>
    <property type="molecule type" value="Genomic_DNA"/>
</dbReference>
<protein>
    <submittedName>
        <fullName evidence="1">Uncharacterized protein gp7</fullName>
    </submittedName>
</protein>
<organism evidence="1 2">
    <name type="scientific">Pseudomonas phage LUZ19</name>
    <dbReference type="NCBI Taxonomy" id="484896"/>
    <lineage>
        <taxon>Viruses</taxon>
        <taxon>Duplodnaviria</taxon>
        <taxon>Heunggongvirae</taxon>
        <taxon>Uroviricota</taxon>
        <taxon>Caudoviricetes</taxon>
        <taxon>Autographivirales</taxon>
        <taxon>Autoscriptoviridae</taxon>
        <taxon>Krylovirinae</taxon>
        <taxon>Phikmvvirus</taxon>
        <taxon>Phikmvvirus LUZ19</taxon>
    </lineage>
</organism>
<name>A9J764_9CAUD</name>
<reference evidence="1 2" key="1">
    <citation type="journal article" date="2009" name="J. Microbiol. Methods">
        <title>Representational Difference Analysis (RDA) of bacteriophage genomes.</title>
        <authorList>
            <person name="Lammens E."/>
            <person name="Ceyssens P.J."/>
            <person name="Voet M."/>
            <person name="Hertveldt K."/>
            <person name="Lavigne R."/>
            <person name="Volckaert G."/>
        </authorList>
    </citation>
    <scope>NUCLEOTIDE SEQUENCE [LARGE SCALE GENOMIC DNA]</scope>
</reference>
<evidence type="ECO:0000313" key="1">
    <source>
        <dbReference type="EMBL" id="CAP45477.1"/>
    </source>
</evidence>
<accession>A9J764</accession>
<dbReference type="Proteomes" id="UP000002081">
    <property type="component" value="Segment"/>
</dbReference>
<dbReference type="OrthoDB" id="22273at10239"/>
<sequence>MVTRTVYVTPEDPTPPILSVGRLAPGELYKVVAPSSAEGIIVLATKQTPALAQAAVVLHSMNPAQYPAGSAILNTAWKCRRLGVGEYVKLVQGEED</sequence>
<evidence type="ECO:0000313" key="2">
    <source>
        <dbReference type="Proteomes" id="UP000002081"/>
    </source>
</evidence>
<dbReference type="GeneID" id="5896780"/>
<dbReference type="RefSeq" id="YP_001671949.1">
    <property type="nucleotide sequence ID" value="NC_010326.1"/>
</dbReference>
<gene>
    <name evidence="1" type="primary">gp7</name>
</gene>